<protein>
    <submittedName>
        <fullName evidence="7">Lysylphosphatidylglycerol synthase TM region</fullName>
    </submittedName>
</protein>
<keyword evidence="5 6" id="KW-0472">Membrane</keyword>
<keyword evidence="8" id="KW-1185">Reference proteome</keyword>
<feature type="transmembrane region" description="Helical" evidence="6">
    <location>
        <begin position="241"/>
        <end position="264"/>
    </location>
</feature>
<keyword evidence="3 6" id="KW-0812">Transmembrane</keyword>
<evidence type="ECO:0000313" key="7">
    <source>
        <dbReference type="EMBL" id="SHH91058.1"/>
    </source>
</evidence>
<feature type="transmembrane region" description="Helical" evidence="6">
    <location>
        <begin position="70"/>
        <end position="90"/>
    </location>
</feature>
<name>A0A1M5WUG1_9BACT</name>
<dbReference type="GO" id="GO:0005886">
    <property type="term" value="C:plasma membrane"/>
    <property type="evidence" value="ECO:0007669"/>
    <property type="project" value="UniProtKB-SubCell"/>
</dbReference>
<evidence type="ECO:0000256" key="4">
    <source>
        <dbReference type="ARBA" id="ARBA00022989"/>
    </source>
</evidence>
<evidence type="ECO:0000256" key="3">
    <source>
        <dbReference type="ARBA" id="ARBA00022692"/>
    </source>
</evidence>
<dbReference type="Proteomes" id="UP000184139">
    <property type="component" value="Unassembled WGS sequence"/>
</dbReference>
<keyword evidence="4 6" id="KW-1133">Transmembrane helix</keyword>
<evidence type="ECO:0000256" key="6">
    <source>
        <dbReference type="SAM" id="Phobius"/>
    </source>
</evidence>
<evidence type="ECO:0000256" key="2">
    <source>
        <dbReference type="ARBA" id="ARBA00022475"/>
    </source>
</evidence>
<organism evidence="7 8">
    <name type="scientific">Desulfofustis glycolicus DSM 9705</name>
    <dbReference type="NCBI Taxonomy" id="1121409"/>
    <lineage>
        <taxon>Bacteria</taxon>
        <taxon>Pseudomonadati</taxon>
        <taxon>Thermodesulfobacteriota</taxon>
        <taxon>Desulfobulbia</taxon>
        <taxon>Desulfobulbales</taxon>
        <taxon>Desulfocapsaceae</taxon>
        <taxon>Desulfofustis</taxon>
    </lineage>
</organism>
<dbReference type="STRING" id="1121409.SAMN02745124_02514"/>
<proteinExistence type="predicted"/>
<reference evidence="7 8" key="1">
    <citation type="submission" date="2016-11" db="EMBL/GenBank/DDBJ databases">
        <authorList>
            <person name="Jaros S."/>
            <person name="Januszkiewicz K."/>
            <person name="Wedrychowicz H."/>
        </authorList>
    </citation>
    <scope>NUCLEOTIDE SEQUENCE [LARGE SCALE GENOMIC DNA]</scope>
    <source>
        <strain evidence="7 8">DSM 9705</strain>
    </source>
</reference>
<feature type="transmembrane region" description="Helical" evidence="6">
    <location>
        <begin position="123"/>
        <end position="142"/>
    </location>
</feature>
<sequence length="330" mass="36728">MRRLALVALKLAVSLGLLFLLYRQTPIEQIKTLLVSIEFGYLPIIALLLLFNTIISAWKWQLFLRADGVVIGLGDLVVSYMSGTFCNLFLPSNIGGDSYRIYDIARRSRDGARSAASVFADRFSGFIALVVLSLLSSVYVSLQFRSPGFMLVPLGLLAAFLGVLVVIARQTPLRRLLAVFGLNRFAVIERLTEKLLMSFACYRANTGLLVQVMLLSFAFQVSLITVVYLMACALGAQLPFFYFSAFVPLITLMEALPISIYGVGIRDYGYVLFFTRVGMGDIEARTLAVLFVVVAVCYSLIGGLFFLYRIWQQPRGNPTDEKRRQSGDAR</sequence>
<dbReference type="AlphaFoldDB" id="A0A1M5WUG1"/>
<evidence type="ECO:0000256" key="5">
    <source>
        <dbReference type="ARBA" id="ARBA00023136"/>
    </source>
</evidence>
<dbReference type="PANTHER" id="PTHR40277:SF1">
    <property type="entry name" value="BLL5419 PROTEIN"/>
    <property type="match status" value="1"/>
</dbReference>
<evidence type="ECO:0000313" key="8">
    <source>
        <dbReference type="Proteomes" id="UP000184139"/>
    </source>
</evidence>
<accession>A0A1M5WUG1</accession>
<dbReference type="EMBL" id="FQXS01000015">
    <property type="protein sequence ID" value="SHH91058.1"/>
    <property type="molecule type" value="Genomic_DNA"/>
</dbReference>
<dbReference type="PANTHER" id="PTHR40277">
    <property type="entry name" value="BLL5419 PROTEIN"/>
    <property type="match status" value="1"/>
</dbReference>
<gene>
    <name evidence="7" type="ORF">SAMN02745124_02514</name>
</gene>
<comment type="subcellular location">
    <subcellularLocation>
        <location evidence="1">Cell membrane</location>
        <topology evidence="1">Multi-pass membrane protein</topology>
    </subcellularLocation>
</comment>
<feature type="transmembrane region" description="Helical" evidence="6">
    <location>
        <begin position="149"/>
        <end position="168"/>
    </location>
</feature>
<dbReference type="RefSeq" id="WP_073376531.1">
    <property type="nucleotide sequence ID" value="NZ_FQXS01000015.1"/>
</dbReference>
<feature type="transmembrane region" description="Helical" evidence="6">
    <location>
        <begin position="39"/>
        <end position="58"/>
    </location>
</feature>
<dbReference type="OrthoDB" id="9788795at2"/>
<dbReference type="InterPro" id="IPR022791">
    <property type="entry name" value="L-PG_synthase/AglD"/>
</dbReference>
<feature type="transmembrane region" description="Helical" evidence="6">
    <location>
        <begin position="284"/>
        <end position="308"/>
    </location>
</feature>
<evidence type="ECO:0000256" key="1">
    <source>
        <dbReference type="ARBA" id="ARBA00004651"/>
    </source>
</evidence>
<dbReference type="Pfam" id="PF03706">
    <property type="entry name" value="LPG_synthase_TM"/>
    <property type="match status" value="1"/>
</dbReference>
<feature type="transmembrane region" description="Helical" evidence="6">
    <location>
        <begin position="208"/>
        <end position="229"/>
    </location>
</feature>
<keyword evidence="2" id="KW-1003">Cell membrane</keyword>